<gene>
    <name evidence="2" type="ORF">UU84_C0045G0004</name>
</gene>
<proteinExistence type="predicted"/>
<protein>
    <recommendedName>
        <fullName evidence="4">Transglycosylase SLT domain-containing protein</fullName>
    </recommendedName>
</protein>
<dbReference type="AlphaFoldDB" id="A0A0G0ZTA6"/>
<organism evidence="2 3">
    <name type="scientific">Candidatus Yanofskybacteria bacterium GW2011_GWC2_41_9</name>
    <dbReference type="NCBI Taxonomy" id="1619029"/>
    <lineage>
        <taxon>Bacteria</taxon>
        <taxon>Candidatus Yanofskyibacteriota</taxon>
    </lineage>
</organism>
<evidence type="ECO:0000313" key="3">
    <source>
        <dbReference type="Proteomes" id="UP000033859"/>
    </source>
</evidence>
<name>A0A0G0ZTA6_9BACT</name>
<feature type="coiled-coil region" evidence="1">
    <location>
        <begin position="18"/>
        <end position="108"/>
    </location>
</feature>
<comment type="caution">
    <text evidence="2">The sequence shown here is derived from an EMBL/GenBank/DDBJ whole genome shotgun (WGS) entry which is preliminary data.</text>
</comment>
<keyword evidence="1" id="KW-0175">Coiled coil</keyword>
<dbReference type="InterPro" id="IPR023346">
    <property type="entry name" value="Lysozyme-like_dom_sf"/>
</dbReference>
<evidence type="ECO:0008006" key="4">
    <source>
        <dbReference type="Google" id="ProtNLM"/>
    </source>
</evidence>
<dbReference type="Gene3D" id="1.10.530.10">
    <property type="match status" value="1"/>
</dbReference>
<accession>A0A0G0ZTA6</accession>
<dbReference type="Gene3D" id="6.10.250.3150">
    <property type="match status" value="1"/>
</dbReference>
<sequence>MLRRARKQKENEVLKTKLKNTDLKVELVTNRRAELESQLAELQKEIYAQQQILQNKQRESVSLERDIAILNAKIDFAKLSIKARALIIENLNQDIGNKEKTIDGLSSKIARELASLADLLRKTRELDNFSIAEFALSGSDLSAFFEDLDAFQTIKASLAQSFDELRSTKITTEEEKGSLESKVKEENDLKKIQELEKKRIEQQEAEKKDILKISRGVESVYQKIIKDKEKSAAQIRAELFALRGSAAIPFEKAYEYATLVSQKTGVRAALILGIIAEESNLGENVGTGNWKVDMKAPRDTVPFLDITSRLGLNPDAMPVSKKPWYGYGGAMGPAQFIPSTWILYEDRIATATGHNPPNPWLPEDAFMATGLLMADNGADKKTYAAERLAALRYLAGWTNATKSAYAFYGNDVMDLAAKYQRQIDILNAN</sequence>
<dbReference type="Proteomes" id="UP000033859">
    <property type="component" value="Unassembled WGS sequence"/>
</dbReference>
<dbReference type="SUPFAM" id="SSF53955">
    <property type="entry name" value="Lysozyme-like"/>
    <property type="match status" value="1"/>
</dbReference>
<reference evidence="2 3" key="1">
    <citation type="journal article" date="2015" name="Nature">
        <title>rRNA introns, odd ribosomes, and small enigmatic genomes across a large radiation of phyla.</title>
        <authorList>
            <person name="Brown C.T."/>
            <person name="Hug L.A."/>
            <person name="Thomas B.C."/>
            <person name="Sharon I."/>
            <person name="Castelle C.J."/>
            <person name="Singh A."/>
            <person name="Wilkins M.J."/>
            <person name="Williams K.H."/>
            <person name="Banfield J.F."/>
        </authorList>
    </citation>
    <scope>NUCLEOTIDE SEQUENCE [LARGE SCALE GENOMIC DNA]</scope>
</reference>
<evidence type="ECO:0000313" key="2">
    <source>
        <dbReference type="EMBL" id="KKS25216.1"/>
    </source>
</evidence>
<dbReference type="EMBL" id="LCCE01000045">
    <property type="protein sequence ID" value="KKS25216.1"/>
    <property type="molecule type" value="Genomic_DNA"/>
</dbReference>
<evidence type="ECO:0000256" key="1">
    <source>
        <dbReference type="SAM" id="Coils"/>
    </source>
</evidence>